<dbReference type="InterPro" id="IPR003599">
    <property type="entry name" value="Ig_sub"/>
</dbReference>
<evidence type="ECO:0000259" key="2">
    <source>
        <dbReference type="PROSITE" id="PS50835"/>
    </source>
</evidence>
<dbReference type="InterPro" id="IPR036179">
    <property type="entry name" value="Ig-like_dom_sf"/>
</dbReference>
<protein>
    <recommendedName>
        <fullName evidence="2">Ig-like domain-containing protein</fullName>
    </recommendedName>
</protein>
<feature type="non-terminal residue" evidence="3">
    <location>
        <position position="131"/>
    </location>
</feature>
<dbReference type="SUPFAM" id="SSF48726">
    <property type="entry name" value="Immunoglobulin"/>
    <property type="match status" value="1"/>
</dbReference>
<gene>
    <name evidence="3" type="ORF">pipiens_014464</name>
</gene>
<reference evidence="3 4" key="1">
    <citation type="submission" date="2024-05" db="EMBL/GenBank/DDBJ databases">
        <title>Culex pipiens pipiens assembly and annotation.</title>
        <authorList>
            <person name="Alout H."/>
            <person name="Durand T."/>
        </authorList>
    </citation>
    <scope>NUCLEOTIDE SEQUENCE [LARGE SCALE GENOMIC DNA]</scope>
    <source>
        <strain evidence="3">HA-2024</strain>
        <tissue evidence="3">Whole body</tissue>
    </source>
</reference>
<dbReference type="PROSITE" id="PS50835">
    <property type="entry name" value="IG_LIKE"/>
    <property type="match status" value="1"/>
</dbReference>
<accession>A0ABD1CUG8</accession>
<dbReference type="PANTHER" id="PTHR23278:SF30">
    <property type="entry name" value="SIDESTEP VIII, ISOFORM B"/>
    <property type="match status" value="1"/>
</dbReference>
<dbReference type="PANTHER" id="PTHR23278">
    <property type="entry name" value="SIDESTEP PROTEIN"/>
    <property type="match status" value="1"/>
</dbReference>
<dbReference type="Gene3D" id="2.60.40.10">
    <property type="entry name" value="Immunoglobulins"/>
    <property type="match status" value="1"/>
</dbReference>
<comment type="caution">
    <text evidence="3">The sequence shown here is derived from an EMBL/GenBank/DDBJ whole genome shotgun (WGS) entry which is preliminary data.</text>
</comment>
<feature type="domain" description="Ig-like" evidence="2">
    <location>
        <begin position="1"/>
        <end position="107"/>
    </location>
</feature>
<name>A0ABD1CUG8_CULPP</name>
<evidence type="ECO:0000313" key="4">
    <source>
        <dbReference type="Proteomes" id="UP001562425"/>
    </source>
</evidence>
<keyword evidence="4" id="KW-1185">Reference proteome</keyword>
<evidence type="ECO:0000256" key="1">
    <source>
        <dbReference type="SAM" id="MobiDB-lite"/>
    </source>
</evidence>
<dbReference type="SMART" id="SM00409">
    <property type="entry name" value="IG"/>
    <property type="match status" value="1"/>
</dbReference>
<dbReference type="CDD" id="cd00096">
    <property type="entry name" value="Ig"/>
    <property type="match status" value="1"/>
</dbReference>
<dbReference type="InterPro" id="IPR013106">
    <property type="entry name" value="Ig_V-set"/>
</dbReference>
<dbReference type="Pfam" id="PF07686">
    <property type="entry name" value="V-set"/>
    <property type="match status" value="1"/>
</dbReference>
<dbReference type="Proteomes" id="UP001562425">
    <property type="component" value="Unassembled WGS sequence"/>
</dbReference>
<proteinExistence type="predicted"/>
<evidence type="ECO:0000313" key="3">
    <source>
        <dbReference type="EMBL" id="KAL1380076.1"/>
    </source>
</evidence>
<organism evidence="3 4">
    <name type="scientific">Culex pipiens pipiens</name>
    <name type="common">Northern house mosquito</name>
    <dbReference type="NCBI Taxonomy" id="38569"/>
    <lineage>
        <taxon>Eukaryota</taxon>
        <taxon>Metazoa</taxon>
        <taxon>Ecdysozoa</taxon>
        <taxon>Arthropoda</taxon>
        <taxon>Hexapoda</taxon>
        <taxon>Insecta</taxon>
        <taxon>Pterygota</taxon>
        <taxon>Neoptera</taxon>
        <taxon>Endopterygota</taxon>
        <taxon>Diptera</taxon>
        <taxon>Nematocera</taxon>
        <taxon>Culicoidea</taxon>
        <taxon>Culicidae</taxon>
        <taxon>Culicinae</taxon>
        <taxon>Culicini</taxon>
        <taxon>Culex</taxon>
        <taxon>Culex</taxon>
    </lineage>
</organism>
<dbReference type="InterPro" id="IPR007110">
    <property type="entry name" value="Ig-like_dom"/>
</dbReference>
<sequence>MAEAVQGMTGKLECNITSQIDGDRATLVIWYKGGLSIPLYTYDARDPQREGSHRTSNTSFDGRANFHPRRTPAYLEIRQTKSSDSGVYRCRVDFHKSPTRNTRVQLSVIIPPEKLQIVDATGHSIPHYILG</sequence>
<feature type="region of interest" description="Disordered" evidence="1">
    <location>
        <begin position="45"/>
        <end position="71"/>
    </location>
</feature>
<dbReference type="EMBL" id="JBEHCU010009327">
    <property type="protein sequence ID" value="KAL1380076.1"/>
    <property type="molecule type" value="Genomic_DNA"/>
</dbReference>
<dbReference type="AlphaFoldDB" id="A0ABD1CUG8"/>
<dbReference type="InterPro" id="IPR013783">
    <property type="entry name" value="Ig-like_fold"/>
</dbReference>